<dbReference type="EMBL" id="CP089982">
    <property type="protein sequence ID" value="WXA99993.1"/>
    <property type="molecule type" value="Genomic_DNA"/>
</dbReference>
<comment type="function">
    <text evidence="4">The branched-chain alpha-keto dehydrogenase complex catalyzes the overall conversion of alpha-keto acids to acyl-CoA and CO(2). It contains multiple copies of three enzymatic components: branched-chain alpha-keto acid decarboxylase (E1), lipoamide acyltransferase (E2) and lipoamide dehydrogenase (E3).</text>
</comment>
<dbReference type="Gene3D" id="3.40.50.970">
    <property type="match status" value="1"/>
</dbReference>
<dbReference type="InterPro" id="IPR029061">
    <property type="entry name" value="THDP-binding"/>
</dbReference>
<evidence type="ECO:0000256" key="3">
    <source>
        <dbReference type="ARBA" id="ARBA00023052"/>
    </source>
</evidence>
<dbReference type="PANTHER" id="PTHR43380">
    <property type="entry name" value="2-OXOISOVALERATE DEHYDROGENASE SUBUNIT ALPHA, MITOCHONDRIAL"/>
    <property type="match status" value="1"/>
</dbReference>
<evidence type="ECO:0000256" key="4">
    <source>
        <dbReference type="RuleBase" id="RU365014"/>
    </source>
</evidence>
<evidence type="ECO:0000259" key="5">
    <source>
        <dbReference type="Pfam" id="PF00676"/>
    </source>
</evidence>
<sequence>MSDATQASDPDLALHRVLRDDDTADYGAGRSAIKPVDPALLLRAYREMRRLRAIDARMIVLQRQGRVGFYGACTGQEAVPIATGLALEASDWVFPALREQSIMLVRGFPLVSFVAQVFGNSGDVLKGRQMPSHHSGRSVNQVSWSSNIGTQIPQAVGTAWAMKMKKEPHVAVGFMGDGATSEADFHAAMVFASRYQVPAVLVCQNNHWSISVPTERQTASRTIAIKGRAYGIPSVRVDGNDLLAVYTVIEAAAKRAREGGGPTFIEALTYRIGAHSTSDDPTRYRSEAEVEAWKKKDPLDRLRRHLVVLGIVDEGVDAKLDAEFALEIGEAVNEVEAMPAPPRESLFEDVYAVLPWHLAEQRRDAIS</sequence>
<proteinExistence type="inferred from homology"/>
<dbReference type="EC" id="1.2.4.4" evidence="4"/>
<keyword evidence="2 4" id="KW-0560">Oxidoreductase</keyword>
<dbReference type="RefSeq" id="WP_394850636.1">
    <property type="nucleotide sequence ID" value="NZ_CP089982.1"/>
</dbReference>
<comment type="cofactor">
    <cofactor evidence="1 4">
        <name>thiamine diphosphate</name>
        <dbReference type="ChEBI" id="CHEBI:58937"/>
    </cofactor>
</comment>
<evidence type="ECO:0000313" key="7">
    <source>
        <dbReference type="Proteomes" id="UP001379533"/>
    </source>
</evidence>
<dbReference type="SUPFAM" id="SSF52518">
    <property type="entry name" value="Thiamin diphosphate-binding fold (THDP-binding)"/>
    <property type="match status" value="1"/>
</dbReference>
<gene>
    <name evidence="6" type="ORF">LZC95_24660</name>
</gene>
<dbReference type="InterPro" id="IPR001017">
    <property type="entry name" value="DH_E1"/>
</dbReference>
<dbReference type="CDD" id="cd02000">
    <property type="entry name" value="TPP_E1_PDC_ADC_BCADC"/>
    <property type="match status" value="1"/>
</dbReference>
<comment type="catalytic activity">
    <reaction evidence="4">
        <text>N(6)-[(R)-lipoyl]-L-lysyl-[protein] + 3-methyl-2-oxobutanoate + H(+) = N(6)-[(R)-S(8)-2-methylpropanoyldihydrolipoyl]-L-lysyl-[protein] + CO2</text>
        <dbReference type="Rhea" id="RHEA:13457"/>
        <dbReference type="Rhea" id="RHEA-COMP:10474"/>
        <dbReference type="Rhea" id="RHEA-COMP:10497"/>
        <dbReference type="ChEBI" id="CHEBI:11851"/>
        <dbReference type="ChEBI" id="CHEBI:15378"/>
        <dbReference type="ChEBI" id="CHEBI:16526"/>
        <dbReference type="ChEBI" id="CHEBI:83099"/>
        <dbReference type="ChEBI" id="CHEBI:83142"/>
        <dbReference type="EC" id="1.2.4.4"/>
    </reaction>
</comment>
<evidence type="ECO:0000256" key="1">
    <source>
        <dbReference type="ARBA" id="ARBA00001964"/>
    </source>
</evidence>
<feature type="domain" description="Dehydrogenase E1 component" evidence="5">
    <location>
        <begin position="46"/>
        <end position="341"/>
    </location>
</feature>
<dbReference type="PANTHER" id="PTHR43380:SF1">
    <property type="entry name" value="2-OXOISOVALERATE DEHYDROGENASE SUBUNIT ALPHA, MITOCHONDRIAL"/>
    <property type="match status" value="1"/>
</dbReference>
<dbReference type="InterPro" id="IPR050771">
    <property type="entry name" value="Alpha-ketoacid_DH_E1_comp"/>
</dbReference>
<keyword evidence="3 4" id="KW-0786">Thiamine pyrophosphate</keyword>
<comment type="similarity">
    <text evidence="4">Belongs to the BCKDHA family.</text>
</comment>
<dbReference type="Pfam" id="PF00676">
    <property type="entry name" value="E1_dh"/>
    <property type="match status" value="1"/>
</dbReference>
<reference evidence="6 7" key="1">
    <citation type="submission" date="2021-12" db="EMBL/GenBank/DDBJ databases">
        <title>Discovery of the Pendulisporaceae a myxobacterial family with distinct sporulation behavior and unique specialized metabolism.</title>
        <authorList>
            <person name="Garcia R."/>
            <person name="Popoff A."/>
            <person name="Bader C.D."/>
            <person name="Loehr J."/>
            <person name="Walesch S."/>
            <person name="Walt C."/>
            <person name="Boldt J."/>
            <person name="Bunk B."/>
            <person name="Haeckl F.J.F.P.J."/>
            <person name="Gunesch A.P."/>
            <person name="Birkelbach J."/>
            <person name="Nuebel U."/>
            <person name="Pietschmann T."/>
            <person name="Bach T."/>
            <person name="Mueller R."/>
        </authorList>
    </citation>
    <scope>NUCLEOTIDE SEQUENCE [LARGE SCALE GENOMIC DNA]</scope>
    <source>
        <strain evidence="6 7">MSr12523</strain>
    </source>
</reference>
<evidence type="ECO:0000256" key="2">
    <source>
        <dbReference type="ARBA" id="ARBA00023002"/>
    </source>
</evidence>
<keyword evidence="7" id="KW-1185">Reference proteome</keyword>
<name>A0ABZ2KMU1_9BACT</name>
<organism evidence="6 7">
    <name type="scientific">Pendulispora brunnea</name>
    <dbReference type="NCBI Taxonomy" id="2905690"/>
    <lineage>
        <taxon>Bacteria</taxon>
        <taxon>Pseudomonadati</taxon>
        <taxon>Myxococcota</taxon>
        <taxon>Myxococcia</taxon>
        <taxon>Myxococcales</taxon>
        <taxon>Sorangiineae</taxon>
        <taxon>Pendulisporaceae</taxon>
        <taxon>Pendulispora</taxon>
    </lineage>
</organism>
<dbReference type="Proteomes" id="UP001379533">
    <property type="component" value="Chromosome"/>
</dbReference>
<protein>
    <recommendedName>
        <fullName evidence="4">2-oxoisovalerate dehydrogenase subunit alpha</fullName>
        <ecNumber evidence="4">1.2.4.4</ecNumber>
    </recommendedName>
    <alternativeName>
        <fullName evidence="4">Branched-chain alpha-keto acid dehydrogenase E1 component alpha chain</fullName>
    </alternativeName>
</protein>
<accession>A0ABZ2KMU1</accession>
<evidence type="ECO:0000313" key="6">
    <source>
        <dbReference type="EMBL" id="WXA99993.1"/>
    </source>
</evidence>